<protein>
    <submittedName>
        <fullName evidence="1">Uncharacterized protein</fullName>
    </submittedName>
</protein>
<organism evidence="1">
    <name type="scientific">Ignisphaera aggregans</name>
    <dbReference type="NCBI Taxonomy" id="334771"/>
    <lineage>
        <taxon>Archaea</taxon>
        <taxon>Thermoproteota</taxon>
        <taxon>Thermoprotei</taxon>
        <taxon>Desulfurococcales</taxon>
        <taxon>Desulfurococcaceae</taxon>
        <taxon>Ignisphaera</taxon>
    </lineage>
</organism>
<name>A0A7J3JPC8_9CREN</name>
<comment type="caution">
    <text evidence="1">The sequence shown here is derived from an EMBL/GenBank/DDBJ whole genome shotgun (WGS) entry which is preliminary data.</text>
</comment>
<reference evidence="1" key="1">
    <citation type="journal article" date="2020" name="mSystems">
        <title>Genome- and Community-Level Interaction Insights into Carbon Utilization and Element Cycling Functions of Hydrothermarchaeota in Hydrothermal Sediment.</title>
        <authorList>
            <person name="Zhou Z."/>
            <person name="Liu Y."/>
            <person name="Xu W."/>
            <person name="Pan J."/>
            <person name="Luo Z.H."/>
            <person name="Li M."/>
        </authorList>
    </citation>
    <scope>NUCLEOTIDE SEQUENCE [LARGE SCALE GENOMIC DNA]</scope>
    <source>
        <strain evidence="1">SpSt-657</strain>
    </source>
</reference>
<gene>
    <name evidence="1" type="ORF">ENU30_02990</name>
</gene>
<sequence length="73" mass="8383">MYFKYRAERSIKPWNHQGLESYSSIEEKVSKILKKTLTISLGIESSAIFNAASAILPMALLHRCRPNLRETML</sequence>
<accession>A0A7J3JPC8</accession>
<evidence type="ECO:0000313" key="1">
    <source>
        <dbReference type="EMBL" id="HGQ17936.1"/>
    </source>
</evidence>
<proteinExistence type="predicted"/>
<dbReference type="AlphaFoldDB" id="A0A7J3JPC8"/>
<dbReference type="EMBL" id="DTBZ01000070">
    <property type="protein sequence ID" value="HGQ17936.1"/>
    <property type="molecule type" value="Genomic_DNA"/>
</dbReference>